<evidence type="ECO:0000256" key="3">
    <source>
        <dbReference type="ARBA" id="ARBA00035698"/>
    </source>
</evidence>
<name>A0ABY7E247_MYAAR</name>
<dbReference type="Pfam" id="PF10350">
    <property type="entry name" value="DUF2428"/>
    <property type="match status" value="1"/>
</dbReference>
<dbReference type="InterPro" id="IPR056842">
    <property type="entry name" value="THADA-like_TPR_C"/>
</dbReference>
<comment type="similarity">
    <text evidence="1">Belongs to the THADA family.</text>
</comment>
<feature type="region of interest" description="Disordered" evidence="4">
    <location>
        <begin position="622"/>
        <end position="666"/>
    </location>
</feature>
<feature type="compositionally biased region" description="Basic and acidic residues" evidence="4">
    <location>
        <begin position="643"/>
        <end position="658"/>
    </location>
</feature>
<evidence type="ECO:0000259" key="6">
    <source>
        <dbReference type="Pfam" id="PF25150"/>
    </source>
</evidence>
<keyword evidence="2" id="KW-0819">tRNA processing</keyword>
<dbReference type="EMBL" id="CP111015">
    <property type="protein sequence ID" value="WAR03254.1"/>
    <property type="molecule type" value="Genomic_DNA"/>
</dbReference>
<dbReference type="InterPro" id="IPR056843">
    <property type="entry name" value="THADA-like_TPR"/>
</dbReference>
<dbReference type="PANTHER" id="PTHR14387:SF7">
    <property type="entry name" value="THYROID ADENOMA-ASSOCIATED PROTEIN"/>
    <property type="match status" value="1"/>
</dbReference>
<evidence type="ECO:0000313" key="9">
    <source>
        <dbReference type="Proteomes" id="UP001164746"/>
    </source>
</evidence>
<protein>
    <recommendedName>
        <fullName evidence="3">tRNA (32-2'-O)-methyltransferase regulator THADA</fullName>
    </recommendedName>
</protein>
<organism evidence="8 9">
    <name type="scientific">Mya arenaria</name>
    <name type="common">Soft-shell clam</name>
    <dbReference type="NCBI Taxonomy" id="6604"/>
    <lineage>
        <taxon>Eukaryota</taxon>
        <taxon>Metazoa</taxon>
        <taxon>Spiralia</taxon>
        <taxon>Lophotrochozoa</taxon>
        <taxon>Mollusca</taxon>
        <taxon>Bivalvia</taxon>
        <taxon>Autobranchia</taxon>
        <taxon>Heteroconchia</taxon>
        <taxon>Euheterodonta</taxon>
        <taxon>Imparidentia</taxon>
        <taxon>Neoheterodontei</taxon>
        <taxon>Myida</taxon>
        <taxon>Myoidea</taxon>
        <taxon>Myidae</taxon>
        <taxon>Mya</taxon>
    </lineage>
</organism>
<feature type="domain" description="tRNA (32-2'-O)-methyltransferase regulator THADA-like TPR repeats region" evidence="6">
    <location>
        <begin position="541"/>
        <end position="625"/>
    </location>
</feature>
<evidence type="ECO:0000256" key="1">
    <source>
        <dbReference type="ARBA" id="ARBA00010409"/>
    </source>
</evidence>
<proteinExistence type="inferred from homology"/>
<sequence>MPALQTTKELFIPAKFKRINETFNQGVEQDDTFNLLRSLTNADNAKHLVDSFKKVSKCIQKRLSNEGLESVHRHIEYLVQLFFVCTTKNPLRRVLISFFQSLPKDVSVQTVQPAIIEHLTDLYTGAQNVQGLGNDEMLDVRHDIDSIAAITENFPLGITSVSIVNVETVEYLSKLNLLFIKATSQSPVQQNEVMHHCLVAVKLTNRICQKTASTLKTRLQDAESMLHFQLIARQCILCDIEVLYKVEFLVDCKTTSAMNICLMLKCCSPEIDILHLLSKTAFGHLTWVHELVPSPSSPLSWAANLPLDRLSKTCLSPSSYLCFCYGMLTMAAMETLLGQAGGKVFLLHGLLPEFLELGECCSDVGSKLLAAKSVCFLTQRIRDNLAMTTATDDVWGHFHGDSVAMQTILQFVFTAWEDAIDAVRFTVRDIFQNVLAIHIYFLNRKGLSIMDDPFLHKLTCTILHDVPWSCKGKYGTLAALVGHLGSARMLQWQSGIAAAILQQLQEHTLACYASELYEKLFLSHMFEILVADQADTAKQTWFSEWVEPVIRVLCGPTTLQKKHTIEYVLPRLLKCGENVLADMVHWLSGRLTEKQSNIESGNVIGALILCLRRARAMGQLKSGSKRKSLLEENSHQTAKPAKPSKEGSKKKTSLKETEECSTSDMENISQQSKDLWLGIVDVGLLEHALVCKDEQVRLDAFALLCENQKTAEPVENCEILLVKRFIPSNLNNQNSAFRQQFTALIKKLLLRMKESSGPLRKQMSKTPAVKHHLQNYMDFLQWLRGCMLDSLYPGAVFAQKTTCLTTLALLHAIFGSLEKGNEAGCGFSFFPGLRMTDIHTLLFCLTDTFEDNKHEAARILKTLATHSETQCLMTADILQEVFDLALTLSQSARPQDSTTGAYLFSVLTQQPRARDILLQYIHPSGGGNDGGSLTGDTGTAHISQVTGAVYEKHDLNEVKESLAKEYNVRGSGDSEVSQSYLLLRILLSSLESQYRTAKTSLIVAAATSPLYPTLMCMRYCFNNIHFRTIPDEYLSAWRQLLKKFISLYMQISAIVSPVVCNSSPEGNVPTESLTDLSSLGIMDADSVARSHETVMLMPEYLTVCCWRTVKEISLILGQLTSALPLQDDDGELLNFEQVLEIGKYFTSLLLESKHRGAFELAYAGFVKVTEVLWSVNISKELYNNDRSPSLILLSLPSKWLGEVMSDIRSHDSRLCATRRSAGVPFYVQALVTTEPSSTGRQCFRQTVQELLGLALDQSAVTMDTCTGKVHALNILRALYKDSRLKDDVAPFIADGLRVAILGFKSPLWAVGSYNIIQTGRTFFYNYPILYQFLLGEIAMATEDIAHRLHPGLFPVLMVLGRLFPSAMEGTDTSLNLPAFIPYVIKCSASPVMKTREMAAKALQPLVDKDHVTTVFSDLMTLLPCQPGEHLKQNQIHGALLQLKQMFRTILDLPVSAKVSLDGVLGVMWPVRASLLASRLNPCLLTRKETLEVSSLVAKHFSDDVTLSKILEDLIHQEMTLAVGTGGERVGYDSSSPALWQFETTVCRLYFQHYIRNEVAYTCKSPGEWDRIEQHLIAFLMSTFYEVRKEVLENLCDMDSIVVRKDESHEKLSDVNSDCSAETLVRKDKGLMENCDRCRSLLHSKELYLTVMELVDSEHNEECLELALRLLSNLPTKDQISQEELINALERITARVQTKKNSDKVVAAMVGFSGSLLHSILSSCPPKSSPKMGPVLQWWGSMMHGLTSHMETDSDILLACARALNQNFSTLVHIIRCLMFRSALDLLQADDLEVRETTAAIADCLSSEQLPVELHPYRAMVVMVDVWLAVSEGSVQGLLDTVHSILDIVCQSKAETQESEERLFDRGEINTYWDELDLLKVIFPALTWGVSKLQEQIKVDNKSRDSILQPVVTRILQYICENSELSQSTSSTSLQAMFTAGHEYQTLITDMYRVVIVARVGLALEGSRDLGDQCEAMLEGLRKCPNVERLPSINSDSPEKESHSVLLGILSDKRPAAFDRCLLGRQQPCGGTRRLHIRSGLAWHPVVILNSRN</sequence>
<dbReference type="InterPro" id="IPR051954">
    <property type="entry name" value="tRNA_methyltransferase_THADA"/>
</dbReference>
<dbReference type="SUPFAM" id="SSF48371">
    <property type="entry name" value="ARM repeat"/>
    <property type="match status" value="2"/>
</dbReference>
<keyword evidence="9" id="KW-1185">Reference proteome</keyword>
<dbReference type="Proteomes" id="UP001164746">
    <property type="component" value="Chromosome 4"/>
</dbReference>
<dbReference type="Pfam" id="PF25151">
    <property type="entry name" value="TPR_Trm732_C"/>
    <property type="match status" value="1"/>
</dbReference>
<dbReference type="InterPro" id="IPR019442">
    <property type="entry name" value="THADA/TRM732_DUF2428"/>
</dbReference>
<evidence type="ECO:0000259" key="5">
    <source>
        <dbReference type="Pfam" id="PF10350"/>
    </source>
</evidence>
<dbReference type="Pfam" id="PF25150">
    <property type="entry name" value="TPR_Trm732"/>
    <property type="match status" value="2"/>
</dbReference>
<evidence type="ECO:0000256" key="4">
    <source>
        <dbReference type="SAM" id="MobiDB-lite"/>
    </source>
</evidence>
<gene>
    <name evidence="8" type="ORF">MAR_009812</name>
</gene>
<accession>A0ABY7E247</accession>
<feature type="domain" description="tRNA (32-2'-O)-methyltransferase regulator THADA-like C-terminal TPR repeats region" evidence="7">
    <location>
        <begin position="1317"/>
        <end position="1445"/>
    </location>
</feature>
<evidence type="ECO:0000256" key="2">
    <source>
        <dbReference type="ARBA" id="ARBA00022694"/>
    </source>
</evidence>
<evidence type="ECO:0000313" key="8">
    <source>
        <dbReference type="EMBL" id="WAR03254.1"/>
    </source>
</evidence>
<dbReference type="InterPro" id="IPR016024">
    <property type="entry name" value="ARM-type_fold"/>
</dbReference>
<evidence type="ECO:0000259" key="7">
    <source>
        <dbReference type="Pfam" id="PF25151"/>
    </source>
</evidence>
<reference evidence="8" key="1">
    <citation type="submission" date="2022-11" db="EMBL/GenBank/DDBJ databases">
        <title>Centuries of genome instability and evolution in soft-shell clam transmissible cancer (bioRxiv).</title>
        <authorList>
            <person name="Hart S.F.M."/>
            <person name="Yonemitsu M.A."/>
            <person name="Giersch R.M."/>
            <person name="Beal B.F."/>
            <person name="Arriagada G."/>
            <person name="Davis B.W."/>
            <person name="Ostrander E.A."/>
            <person name="Goff S.P."/>
            <person name="Metzger M.J."/>
        </authorList>
    </citation>
    <scope>NUCLEOTIDE SEQUENCE</scope>
    <source>
        <strain evidence="8">MELC-2E11</strain>
        <tissue evidence="8">Siphon/mantle</tissue>
    </source>
</reference>
<dbReference type="PANTHER" id="PTHR14387">
    <property type="entry name" value="THADA/DEATH RECEPTOR INTERACTING PROTEIN"/>
    <property type="match status" value="1"/>
</dbReference>
<feature type="domain" description="tRNA (32-2'-O)-methyltransferase regulator THADA-like TPR repeats region" evidence="6">
    <location>
        <begin position="679"/>
        <end position="853"/>
    </location>
</feature>
<feature type="domain" description="DUF2428" evidence="5">
    <location>
        <begin position="1039"/>
        <end position="1309"/>
    </location>
</feature>